<dbReference type="PANTHER" id="PTHR17695">
    <property type="entry name" value="SMALL SUBUNIT PROCESSOME COMPONENT 20 HOMOLOG"/>
    <property type="match status" value="1"/>
</dbReference>
<comment type="caution">
    <text evidence="1">The sequence shown here is derived from an EMBL/GenBank/DDBJ whole genome shotgun (WGS) entry which is preliminary data.</text>
</comment>
<dbReference type="GO" id="GO:0030686">
    <property type="term" value="C:90S preribosome"/>
    <property type="evidence" value="ECO:0007669"/>
    <property type="project" value="TreeGrafter"/>
</dbReference>
<name>S8CPR3_9LAMI</name>
<dbReference type="Proteomes" id="UP000015453">
    <property type="component" value="Unassembled WGS sequence"/>
</dbReference>
<dbReference type="SUPFAM" id="SSF48371">
    <property type="entry name" value="ARM repeat"/>
    <property type="match status" value="1"/>
</dbReference>
<dbReference type="EMBL" id="AUSU01002251">
    <property type="protein sequence ID" value="EPS69179.1"/>
    <property type="molecule type" value="Genomic_DNA"/>
</dbReference>
<sequence length="224" mass="24993">MLWGVVVCVPHYCEGQTDPSILLDLINVIEQLLKVDADLAKSYKLSPHVLSAVADILDSVSEYLVSAENSSQSSLPAYLAGKTLDVLKVFDDNLFQADKQIRLSTLRILCHFETILSDGLKKEETNAGICNNVFVFLRSIEQIDLSVSTSQKAILLISKIQTALCDCLTFLISHHDVVVWDRYVKCVEYWQTAFLSSLDHIAVDNSNSTKNTEIWCEIIAGYGF</sequence>
<dbReference type="GO" id="GO:0032040">
    <property type="term" value="C:small-subunit processome"/>
    <property type="evidence" value="ECO:0007669"/>
    <property type="project" value="TreeGrafter"/>
</dbReference>
<dbReference type="InterPro" id="IPR016024">
    <property type="entry name" value="ARM-type_fold"/>
</dbReference>
<accession>S8CPR3</accession>
<evidence type="ECO:0000313" key="1">
    <source>
        <dbReference type="EMBL" id="EPS69179.1"/>
    </source>
</evidence>
<reference evidence="1 2" key="1">
    <citation type="journal article" date="2013" name="BMC Genomics">
        <title>The miniature genome of a carnivorous plant Genlisea aurea contains a low number of genes and short non-coding sequences.</title>
        <authorList>
            <person name="Leushkin E.V."/>
            <person name="Sutormin R.A."/>
            <person name="Nabieva E.R."/>
            <person name="Penin A.A."/>
            <person name="Kondrashov A.S."/>
            <person name="Logacheva M.D."/>
        </authorList>
    </citation>
    <scope>NUCLEOTIDE SEQUENCE [LARGE SCALE GENOMIC DNA]</scope>
</reference>
<proteinExistence type="predicted"/>
<evidence type="ECO:0000313" key="2">
    <source>
        <dbReference type="Proteomes" id="UP000015453"/>
    </source>
</evidence>
<gene>
    <name evidence="1" type="ORF">M569_05588</name>
</gene>
<organism evidence="1 2">
    <name type="scientific">Genlisea aurea</name>
    <dbReference type="NCBI Taxonomy" id="192259"/>
    <lineage>
        <taxon>Eukaryota</taxon>
        <taxon>Viridiplantae</taxon>
        <taxon>Streptophyta</taxon>
        <taxon>Embryophyta</taxon>
        <taxon>Tracheophyta</taxon>
        <taxon>Spermatophyta</taxon>
        <taxon>Magnoliopsida</taxon>
        <taxon>eudicotyledons</taxon>
        <taxon>Gunneridae</taxon>
        <taxon>Pentapetalae</taxon>
        <taxon>asterids</taxon>
        <taxon>lamiids</taxon>
        <taxon>Lamiales</taxon>
        <taxon>Lentibulariaceae</taxon>
        <taxon>Genlisea</taxon>
    </lineage>
</organism>
<protein>
    <submittedName>
        <fullName evidence="1">Uncharacterized protein</fullName>
    </submittedName>
</protein>
<dbReference type="OrthoDB" id="1113058at2759"/>
<dbReference type="AlphaFoldDB" id="S8CPR3"/>
<dbReference type="PANTHER" id="PTHR17695:SF11">
    <property type="entry name" value="SMALL SUBUNIT PROCESSOME COMPONENT 20 HOMOLOG"/>
    <property type="match status" value="1"/>
</dbReference>
<keyword evidence="2" id="KW-1185">Reference proteome</keyword>
<dbReference type="InterPro" id="IPR052575">
    <property type="entry name" value="SSU_processome_comp_20"/>
</dbReference>